<reference evidence="4" key="1">
    <citation type="journal article" date="2017" name="Genome Biol. Evol.">
        <title>The complete genome sequence of the phytopathogenic fungus Sclerotinia sclerotiorum reveals insights into the genome architecture of broad host range pathogens.</title>
        <authorList>
            <person name="Derbyshire M."/>
            <person name="Denton-Giles M."/>
            <person name="Hegedus D."/>
            <person name="Seifbarghy S."/>
            <person name="Rollins J."/>
            <person name="van Kan J."/>
            <person name="Seidl M.F."/>
            <person name="Faino L."/>
            <person name="Mbengue M."/>
            <person name="Navaud O."/>
            <person name="Raffaele S."/>
            <person name="Hammond-Kosack K."/>
            <person name="Heard S."/>
            <person name="Oliver R."/>
        </authorList>
    </citation>
    <scope>NUCLEOTIDE SEQUENCE [LARGE SCALE GENOMIC DNA]</scope>
    <source>
        <strain evidence="4">ATCC 18683 / 1980 / Ss-1</strain>
    </source>
</reference>
<protein>
    <recommendedName>
        <fullName evidence="2">FAD dependent oxidoreductase domain-containing protein</fullName>
    </recommendedName>
</protein>
<feature type="region of interest" description="Disordered" evidence="1">
    <location>
        <begin position="510"/>
        <end position="532"/>
    </location>
</feature>
<evidence type="ECO:0000259" key="2">
    <source>
        <dbReference type="Pfam" id="PF01266"/>
    </source>
</evidence>
<dbReference type="OrthoDB" id="429143at2759"/>
<dbReference type="SUPFAM" id="SSF51905">
    <property type="entry name" value="FAD/NAD(P)-binding domain"/>
    <property type="match status" value="1"/>
</dbReference>
<evidence type="ECO:0000313" key="3">
    <source>
        <dbReference type="EMBL" id="APA10910.1"/>
    </source>
</evidence>
<sequence length="532" mass="58726">MSWIQSFTFIQYLDNHFWDSTQKNPQRSNTHFRISINLKNTKYPPATMKTVSETLDSLSISVAPTKTDSDPVVSKYLPVSNPLDCFWQSEKHRLHDHRSTEELPTHSDVVIVGAGYAGVSTAYHLVKEGGDSIKSITIIEARGACSGATGRNGGHMRPDLYGHIPTYVERGGPRAGAEIAEFEIAHVKEIKRLVEKEKIDCDFSLCRTVDVWCNEEMAKKAKAVYDQMVENGFEYMDDVIFHTGKEVEGICGVKGAKACASYTAGSMWPYKFILGLLEIILPTGKVNLQTNTPVTSVVTDSDGGFNVRTSRGTTHAGKIVYANNAYISALLPEYDHNIIPSKGICCHITVPEGKVAPLLNNTYINRTEDNTLSYLIPRADGSIVVGGAASKFKAHKDQWYNNVDDSVLIDAAKDYYNNYMQETYNGWEDSGAKVDNIWTGVMGYSYDSNPHVGAVPGKPNQFVLAGFNGHGMPVIWLSGKAVAKMVSEDVPFEQTIVPRLFKTTQERIDRAKNGTEEQGDILGTGNQKATKQ</sequence>
<dbReference type="EMBL" id="CP017820">
    <property type="protein sequence ID" value="APA10910.1"/>
    <property type="molecule type" value="Genomic_DNA"/>
</dbReference>
<name>A0A1D9Q7G4_SCLS1</name>
<dbReference type="PANTHER" id="PTHR13847:SF279">
    <property type="entry name" value="FAD DEPENDENT OXIDOREDUCTASE DOMAIN-CONTAINING PROTEIN-RELATED"/>
    <property type="match status" value="1"/>
</dbReference>
<evidence type="ECO:0000256" key="1">
    <source>
        <dbReference type="SAM" id="MobiDB-lite"/>
    </source>
</evidence>
<dbReference type="PANTHER" id="PTHR13847">
    <property type="entry name" value="SARCOSINE DEHYDROGENASE-RELATED"/>
    <property type="match status" value="1"/>
</dbReference>
<dbReference type="Pfam" id="PF01266">
    <property type="entry name" value="DAO"/>
    <property type="match status" value="1"/>
</dbReference>
<organism evidence="3 4">
    <name type="scientific">Sclerotinia sclerotiorum (strain ATCC 18683 / 1980 / Ss-1)</name>
    <name type="common">White mold</name>
    <name type="synonym">Whetzelinia sclerotiorum</name>
    <dbReference type="NCBI Taxonomy" id="665079"/>
    <lineage>
        <taxon>Eukaryota</taxon>
        <taxon>Fungi</taxon>
        <taxon>Dikarya</taxon>
        <taxon>Ascomycota</taxon>
        <taxon>Pezizomycotina</taxon>
        <taxon>Leotiomycetes</taxon>
        <taxon>Helotiales</taxon>
        <taxon>Sclerotiniaceae</taxon>
        <taxon>Sclerotinia</taxon>
    </lineage>
</organism>
<dbReference type="InterPro" id="IPR036188">
    <property type="entry name" value="FAD/NAD-bd_sf"/>
</dbReference>
<evidence type="ECO:0000313" key="4">
    <source>
        <dbReference type="Proteomes" id="UP000177798"/>
    </source>
</evidence>
<dbReference type="Proteomes" id="UP000177798">
    <property type="component" value="Chromosome 7"/>
</dbReference>
<dbReference type="VEuPathDB" id="FungiDB:sscle_07g056800"/>
<accession>A0A1D9Q7G4</accession>
<dbReference type="Gene3D" id="3.50.50.60">
    <property type="entry name" value="FAD/NAD(P)-binding domain"/>
    <property type="match status" value="1"/>
</dbReference>
<dbReference type="InterPro" id="IPR006076">
    <property type="entry name" value="FAD-dep_OxRdtase"/>
</dbReference>
<dbReference type="AlphaFoldDB" id="A0A1D9Q7G4"/>
<gene>
    <name evidence="3" type="ORF">sscle_07g056800</name>
</gene>
<proteinExistence type="predicted"/>
<feature type="domain" description="FAD dependent oxidoreductase" evidence="2">
    <location>
        <begin position="108"/>
        <end position="485"/>
    </location>
</feature>
<dbReference type="Gene3D" id="3.30.9.10">
    <property type="entry name" value="D-Amino Acid Oxidase, subunit A, domain 2"/>
    <property type="match status" value="1"/>
</dbReference>